<dbReference type="GeneID" id="89930238"/>
<organism evidence="2 3">
    <name type="scientific">Saxophila tyrrhenica</name>
    <dbReference type="NCBI Taxonomy" id="1690608"/>
    <lineage>
        <taxon>Eukaryota</taxon>
        <taxon>Fungi</taxon>
        <taxon>Dikarya</taxon>
        <taxon>Ascomycota</taxon>
        <taxon>Pezizomycotina</taxon>
        <taxon>Dothideomycetes</taxon>
        <taxon>Dothideomycetidae</taxon>
        <taxon>Mycosphaerellales</taxon>
        <taxon>Extremaceae</taxon>
        <taxon>Saxophila</taxon>
    </lineage>
</organism>
<comment type="caution">
    <text evidence="2">The sequence shown here is derived from an EMBL/GenBank/DDBJ whole genome shotgun (WGS) entry which is preliminary data.</text>
</comment>
<dbReference type="RefSeq" id="XP_064655461.1">
    <property type="nucleotide sequence ID" value="XM_064806135.1"/>
</dbReference>
<sequence>MQLTSLLTTLLATTALAAPAPELETRDFNLMVAGSTWTIQNFKRVCTANAKKCSFTYAIDTNDGKPVTKCSYQATGSPAAHASYSNVKCGAFTVGSTWSNQFGNDKAFTTLSVVKNGQIIYPAYTDKQLAGNKVVKPDQSYTPQNLPS</sequence>
<dbReference type="AlphaFoldDB" id="A0AAV9P354"/>
<feature type="chain" id="PRO_5043922794" description="Small secreted protein" evidence="1">
    <location>
        <begin position="18"/>
        <end position="148"/>
    </location>
</feature>
<gene>
    <name evidence="2" type="ORF">LTR77_008906</name>
</gene>
<keyword evidence="3" id="KW-1185">Reference proteome</keyword>
<evidence type="ECO:0008006" key="4">
    <source>
        <dbReference type="Google" id="ProtNLM"/>
    </source>
</evidence>
<keyword evidence="1" id="KW-0732">Signal</keyword>
<evidence type="ECO:0000256" key="1">
    <source>
        <dbReference type="SAM" id="SignalP"/>
    </source>
</evidence>
<evidence type="ECO:0000313" key="2">
    <source>
        <dbReference type="EMBL" id="KAK5165377.1"/>
    </source>
</evidence>
<feature type="signal peptide" evidence="1">
    <location>
        <begin position="1"/>
        <end position="17"/>
    </location>
</feature>
<dbReference type="Proteomes" id="UP001337655">
    <property type="component" value="Unassembled WGS sequence"/>
</dbReference>
<dbReference type="EMBL" id="JAVRRT010000016">
    <property type="protein sequence ID" value="KAK5165377.1"/>
    <property type="molecule type" value="Genomic_DNA"/>
</dbReference>
<evidence type="ECO:0000313" key="3">
    <source>
        <dbReference type="Proteomes" id="UP001337655"/>
    </source>
</evidence>
<reference evidence="2 3" key="1">
    <citation type="submission" date="2023-08" db="EMBL/GenBank/DDBJ databases">
        <title>Black Yeasts Isolated from many extreme environments.</title>
        <authorList>
            <person name="Coleine C."/>
            <person name="Stajich J.E."/>
            <person name="Selbmann L."/>
        </authorList>
    </citation>
    <scope>NUCLEOTIDE SEQUENCE [LARGE SCALE GENOMIC DNA]</scope>
    <source>
        <strain evidence="2 3">CCFEE 5935</strain>
    </source>
</reference>
<protein>
    <recommendedName>
        <fullName evidence="4">Small secreted protein</fullName>
    </recommendedName>
</protein>
<proteinExistence type="predicted"/>
<accession>A0AAV9P354</accession>
<name>A0AAV9P354_9PEZI</name>